<evidence type="ECO:0000256" key="1">
    <source>
        <dbReference type="SAM" id="Phobius"/>
    </source>
</evidence>
<accession>A0A938ZF11</accession>
<gene>
    <name evidence="2" type="ORF">JTJ23_13260</name>
</gene>
<evidence type="ECO:0000313" key="2">
    <source>
        <dbReference type="EMBL" id="MBN2954525.1"/>
    </source>
</evidence>
<feature type="transmembrane region" description="Helical" evidence="1">
    <location>
        <begin position="138"/>
        <end position="159"/>
    </location>
</feature>
<dbReference type="AlphaFoldDB" id="A0A938ZF11"/>
<comment type="caution">
    <text evidence="2">The sequence shown here is derived from an EMBL/GenBank/DDBJ whole genome shotgun (WGS) entry which is preliminary data.</text>
</comment>
<reference evidence="2" key="1">
    <citation type="submission" date="2021-02" db="EMBL/GenBank/DDBJ databases">
        <title>Metagenome-assembled genomes from human diarrheal sample B26.</title>
        <authorList>
            <person name="Ateba T.P."/>
            <person name="Alayande K.A."/>
            <person name="Mwanza M."/>
        </authorList>
    </citation>
    <scope>NUCLEOTIDE SEQUENCE</scope>
    <source>
        <strain evidence="2">06WH</strain>
    </source>
</reference>
<name>A0A938ZF11_9FIRM</name>
<proteinExistence type="predicted"/>
<dbReference type="EMBL" id="JAFHBD010000066">
    <property type="protein sequence ID" value="MBN2954525.1"/>
    <property type="molecule type" value="Genomic_DNA"/>
</dbReference>
<feature type="transmembrane region" description="Helical" evidence="1">
    <location>
        <begin position="6"/>
        <end position="21"/>
    </location>
</feature>
<evidence type="ECO:0000313" key="3">
    <source>
        <dbReference type="Proteomes" id="UP000737612"/>
    </source>
</evidence>
<feature type="transmembrane region" description="Helical" evidence="1">
    <location>
        <begin position="58"/>
        <end position="78"/>
    </location>
</feature>
<keyword evidence="1" id="KW-0472">Membrane</keyword>
<protein>
    <submittedName>
        <fullName evidence="2">Uncharacterized protein</fullName>
    </submittedName>
</protein>
<organism evidence="2 3">
    <name type="scientific">Fusicatenibacter saccharivorans</name>
    <dbReference type="NCBI Taxonomy" id="1150298"/>
    <lineage>
        <taxon>Bacteria</taxon>
        <taxon>Bacillati</taxon>
        <taxon>Bacillota</taxon>
        <taxon>Clostridia</taxon>
        <taxon>Lachnospirales</taxon>
        <taxon>Lachnospiraceae</taxon>
        <taxon>Fusicatenibacter</taxon>
    </lineage>
</organism>
<keyword evidence="1" id="KW-0812">Transmembrane</keyword>
<dbReference type="Proteomes" id="UP000737612">
    <property type="component" value="Unassembled WGS sequence"/>
</dbReference>
<sequence length="162" mass="18689">MLLLQNILYCLLFILMVKCLVRNDGMNCVYFYPKEYIEEADKRGLIDKDAVMKKGKQVMIPFCIILFVVLIAIISVWNKVTDFKTAYLQSYLFLVVMNWFDGIMLDRVWVGHSKIWEIKGMEGIPYIKPWKTVLTKRGLATILYLIIALVTAGIVVLVGKIC</sequence>
<keyword evidence="1" id="KW-1133">Transmembrane helix</keyword>